<name>A0ABS1TIT8_9BACI</name>
<keyword evidence="2" id="KW-1185">Reference proteome</keyword>
<evidence type="ECO:0000313" key="2">
    <source>
        <dbReference type="Proteomes" id="UP000623967"/>
    </source>
</evidence>
<gene>
    <name evidence="1" type="ORF">JK635_02410</name>
</gene>
<protein>
    <submittedName>
        <fullName evidence="1">Uncharacterized protein</fullName>
    </submittedName>
</protein>
<sequence>MSKWWKEKYLGKYVFYAGLLSKKEVRLGFSIGNENTSFDLLWFTCGFMKA</sequence>
<reference evidence="1 2" key="1">
    <citation type="submission" date="2021-01" db="EMBL/GenBank/DDBJ databases">
        <title>Genome public.</title>
        <authorList>
            <person name="Liu C."/>
            <person name="Sun Q."/>
        </authorList>
    </citation>
    <scope>NUCLEOTIDE SEQUENCE [LARGE SCALE GENOMIC DNA]</scope>
    <source>
        <strain evidence="1 2">YIM B02564</strain>
    </source>
</reference>
<dbReference type="RefSeq" id="WP_202652076.1">
    <property type="nucleotide sequence ID" value="NZ_JAESWB010000025.1"/>
</dbReference>
<proteinExistence type="predicted"/>
<accession>A0ABS1TIT8</accession>
<dbReference type="EMBL" id="JAESWB010000025">
    <property type="protein sequence ID" value="MBL4951093.1"/>
    <property type="molecule type" value="Genomic_DNA"/>
</dbReference>
<evidence type="ECO:0000313" key="1">
    <source>
        <dbReference type="EMBL" id="MBL4951093.1"/>
    </source>
</evidence>
<dbReference type="Proteomes" id="UP000623967">
    <property type="component" value="Unassembled WGS sequence"/>
</dbReference>
<comment type="caution">
    <text evidence="1">The sequence shown here is derived from an EMBL/GenBank/DDBJ whole genome shotgun (WGS) entry which is preliminary data.</text>
</comment>
<organism evidence="1 2">
    <name type="scientific">Neobacillus paridis</name>
    <dbReference type="NCBI Taxonomy" id="2803862"/>
    <lineage>
        <taxon>Bacteria</taxon>
        <taxon>Bacillati</taxon>
        <taxon>Bacillota</taxon>
        <taxon>Bacilli</taxon>
        <taxon>Bacillales</taxon>
        <taxon>Bacillaceae</taxon>
        <taxon>Neobacillus</taxon>
    </lineage>
</organism>